<dbReference type="EMBL" id="GEDV01001252">
    <property type="protein sequence ID" value="JAP87305.1"/>
    <property type="molecule type" value="Transcribed_RNA"/>
</dbReference>
<keyword evidence="1" id="KW-0812">Transmembrane</keyword>
<dbReference type="AlphaFoldDB" id="A0A131Z929"/>
<reference evidence="2" key="1">
    <citation type="journal article" date="2016" name="Ticks Tick Borne Dis.">
        <title>De novo assembly and annotation of the salivary gland transcriptome of Rhipicephalus appendiculatus male and female ticks during blood feeding.</title>
        <authorList>
            <person name="de Castro M.H."/>
            <person name="de Klerk D."/>
            <person name="Pienaar R."/>
            <person name="Latif A.A."/>
            <person name="Rees D.J."/>
            <person name="Mans B.J."/>
        </authorList>
    </citation>
    <scope>NUCLEOTIDE SEQUENCE</scope>
    <source>
        <tissue evidence="2">Salivary glands</tissue>
    </source>
</reference>
<feature type="transmembrane region" description="Helical" evidence="1">
    <location>
        <begin position="68"/>
        <end position="89"/>
    </location>
</feature>
<organism evidence="2">
    <name type="scientific">Rhipicephalus appendiculatus</name>
    <name type="common">Brown ear tick</name>
    <dbReference type="NCBI Taxonomy" id="34631"/>
    <lineage>
        <taxon>Eukaryota</taxon>
        <taxon>Metazoa</taxon>
        <taxon>Ecdysozoa</taxon>
        <taxon>Arthropoda</taxon>
        <taxon>Chelicerata</taxon>
        <taxon>Arachnida</taxon>
        <taxon>Acari</taxon>
        <taxon>Parasitiformes</taxon>
        <taxon>Ixodida</taxon>
        <taxon>Ixodoidea</taxon>
        <taxon>Ixodidae</taxon>
        <taxon>Rhipicephalinae</taxon>
        <taxon>Rhipicephalus</taxon>
        <taxon>Rhipicephalus</taxon>
    </lineage>
</organism>
<keyword evidence="1" id="KW-1133">Transmembrane helix</keyword>
<feature type="transmembrane region" description="Helical" evidence="1">
    <location>
        <begin position="17"/>
        <end position="37"/>
    </location>
</feature>
<name>A0A131Z929_RHIAP</name>
<evidence type="ECO:0000256" key="1">
    <source>
        <dbReference type="SAM" id="Phobius"/>
    </source>
</evidence>
<keyword evidence="1" id="KW-0472">Membrane</keyword>
<protein>
    <submittedName>
        <fullName evidence="2">Uncharacterized protein</fullName>
    </submittedName>
</protein>
<evidence type="ECO:0000313" key="2">
    <source>
        <dbReference type="EMBL" id="JAP87305.1"/>
    </source>
</evidence>
<sequence>CRAKASPIFHQSTRSCALVMLAYFLISSAHLIFCLPLTRLPSLGIQSVTLNDQRLSCRRATCPAHIHFFFLISTMISLTPVCSLTHSALFLSLKVTPIIFLSIARCVVLSLS</sequence>
<feature type="non-terminal residue" evidence="2">
    <location>
        <position position="1"/>
    </location>
</feature>
<proteinExistence type="predicted"/>
<accession>A0A131Z929</accession>